<dbReference type="AlphaFoldDB" id="A0A1I6JX78"/>
<organism evidence="5 6">
    <name type="scientific">Anaeromicropila populeti</name>
    <dbReference type="NCBI Taxonomy" id="37658"/>
    <lineage>
        <taxon>Bacteria</taxon>
        <taxon>Bacillati</taxon>
        <taxon>Bacillota</taxon>
        <taxon>Clostridia</taxon>
        <taxon>Lachnospirales</taxon>
        <taxon>Lachnospiraceae</taxon>
        <taxon>Anaeromicropila</taxon>
    </lineage>
</organism>
<dbReference type="PROSITE" id="PS01124">
    <property type="entry name" value="HTH_ARAC_FAMILY_2"/>
    <property type="match status" value="1"/>
</dbReference>
<keyword evidence="3" id="KW-0804">Transcription</keyword>
<dbReference type="PANTHER" id="PTHR47893:SF1">
    <property type="entry name" value="REGULATORY PROTEIN PCHR"/>
    <property type="match status" value="1"/>
</dbReference>
<dbReference type="PROSITE" id="PS00041">
    <property type="entry name" value="HTH_ARAC_FAMILY_1"/>
    <property type="match status" value="1"/>
</dbReference>
<accession>A0A1I6JX78</accession>
<dbReference type="InterPro" id="IPR018060">
    <property type="entry name" value="HTH_AraC"/>
</dbReference>
<evidence type="ECO:0000256" key="2">
    <source>
        <dbReference type="ARBA" id="ARBA00023125"/>
    </source>
</evidence>
<reference evidence="5 6" key="1">
    <citation type="submission" date="2016-10" db="EMBL/GenBank/DDBJ databases">
        <authorList>
            <person name="de Groot N.N."/>
        </authorList>
    </citation>
    <scope>NUCLEOTIDE SEQUENCE [LARGE SCALE GENOMIC DNA]</scope>
    <source>
        <strain evidence="5 6">743A</strain>
    </source>
</reference>
<proteinExistence type="predicted"/>
<evidence type="ECO:0000259" key="4">
    <source>
        <dbReference type="PROSITE" id="PS01124"/>
    </source>
</evidence>
<dbReference type="SMART" id="SM00342">
    <property type="entry name" value="HTH_ARAC"/>
    <property type="match status" value="1"/>
</dbReference>
<evidence type="ECO:0000313" key="5">
    <source>
        <dbReference type="EMBL" id="SFR83563.1"/>
    </source>
</evidence>
<keyword evidence="6" id="KW-1185">Reference proteome</keyword>
<dbReference type="InterPro" id="IPR020449">
    <property type="entry name" value="Tscrpt_reg_AraC-type_HTH"/>
</dbReference>
<feature type="domain" description="HTH araC/xylS-type" evidence="4">
    <location>
        <begin position="219"/>
        <end position="317"/>
    </location>
</feature>
<dbReference type="SUPFAM" id="SSF46689">
    <property type="entry name" value="Homeodomain-like"/>
    <property type="match status" value="2"/>
</dbReference>
<dbReference type="Pfam" id="PF12833">
    <property type="entry name" value="HTH_18"/>
    <property type="match status" value="1"/>
</dbReference>
<dbReference type="PRINTS" id="PR00032">
    <property type="entry name" value="HTHARAC"/>
</dbReference>
<dbReference type="RefSeq" id="WP_092560578.1">
    <property type="nucleotide sequence ID" value="NZ_FOYZ01000007.1"/>
</dbReference>
<dbReference type="PANTHER" id="PTHR47893">
    <property type="entry name" value="REGULATORY PROTEIN PCHR"/>
    <property type="match status" value="1"/>
</dbReference>
<gene>
    <name evidence="5" type="ORF">SAMN05661086_02039</name>
</gene>
<dbReference type="Proteomes" id="UP000199659">
    <property type="component" value="Unassembled WGS sequence"/>
</dbReference>
<keyword evidence="1" id="KW-0805">Transcription regulation</keyword>
<dbReference type="InterPro" id="IPR018062">
    <property type="entry name" value="HTH_AraC-typ_CS"/>
</dbReference>
<protein>
    <submittedName>
        <fullName evidence="5">AraC-type DNA-binding protein</fullName>
    </submittedName>
</protein>
<dbReference type="STRING" id="37658.SAMN05661086_02039"/>
<dbReference type="OrthoDB" id="9772607at2"/>
<sequence>MKKMETAQTLFGQLIQQERMEMSGILYRLSPSMGEGLMTCYPVLPGVEIIFNDIRLHRPICKTAKVQEDCIEITYCLKGHIEMLFKNQTYTYMTDGDISMFHCKADVVSCDFSAKPFQGIVIMLYLPDVIQSMNQMLGTNEFRRDMFFQAVLMADTCRVSHANESVEHILKEFFVLPKKHQSHLMKLKVMELLLYLMTEEDYQNHKMIYFPKDSVEKIKNARRILVSHLDQHITVRKLSDIIGMNSTDLEKGFKRVYGASVFAYSRSYKMQCAKELLSDGAKSVLDIAAECGYENGSKFAKAFKEAFGMTPLQYRKTICNRAICGQMEQKLKK</sequence>
<evidence type="ECO:0000256" key="1">
    <source>
        <dbReference type="ARBA" id="ARBA00023015"/>
    </source>
</evidence>
<dbReference type="EMBL" id="FOYZ01000007">
    <property type="protein sequence ID" value="SFR83563.1"/>
    <property type="molecule type" value="Genomic_DNA"/>
</dbReference>
<keyword evidence="2 5" id="KW-0238">DNA-binding</keyword>
<dbReference type="GO" id="GO:0003700">
    <property type="term" value="F:DNA-binding transcription factor activity"/>
    <property type="evidence" value="ECO:0007669"/>
    <property type="project" value="InterPro"/>
</dbReference>
<dbReference type="InterPro" id="IPR053142">
    <property type="entry name" value="PchR_regulatory_protein"/>
</dbReference>
<evidence type="ECO:0000313" key="6">
    <source>
        <dbReference type="Proteomes" id="UP000199659"/>
    </source>
</evidence>
<evidence type="ECO:0000256" key="3">
    <source>
        <dbReference type="ARBA" id="ARBA00023163"/>
    </source>
</evidence>
<name>A0A1I6JX78_9FIRM</name>
<dbReference type="GO" id="GO:0043565">
    <property type="term" value="F:sequence-specific DNA binding"/>
    <property type="evidence" value="ECO:0007669"/>
    <property type="project" value="InterPro"/>
</dbReference>
<dbReference type="InterPro" id="IPR009057">
    <property type="entry name" value="Homeodomain-like_sf"/>
</dbReference>
<dbReference type="Gene3D" id="1.10.10.60">
    <property type="entry name" value="Homeodomain-like"/>
    <property type="match status" value="2"/>
</dbReference>